<feature type="signal peptide" evidence="1">
    <location>
        <begin position="1"/>
        <end position="22"/>
    </location>
</feature>
<protein>
    <submittedName>
        <fullName evidence="2">Uncharacterized protein</fullName>
    </submittedName>
</protein>
<feature type="chain" id="PRO_5032626518" evidence="1">
    <location>
        <begin position="23"/>
        <end position="284"/>
    </location>
</feature>
<keyword evidence="1" id="KW-0732">Signal</keyword>
<reference evidence="2 3" key="1">
    <citation type="submission" date="2020-01" db="EMBL/GenBank/DDBJ databases">
        <title>Genome sequencing of strain KACC 21265.</title>
        <authorList>
            <person name="Heo J."/>
            <person name="Kim S.-J."/>
            <person name="Kim J.-S."/>
            <person name="Hong S.-B."/>
            <person name="Kwon S.-W."/>
        </authorList>
    </citation>
    <scope>NUCLEOTIDE SEQUENCE [LARGE SCALE GENOMIC DNA]</scope>
    <source>
        <strain evidence="2 3">KACC 21265</strain>
    </source>
</reference>
<evidence type="ECO:0000313" key="3">
    <source>
        <dbReference type="Proteomes" id="UP000464787"/>
    </source>
</evidence>
<dbReference type="AlphaFoldDB" id="A0A857J727"/>
<organism evidence="2 3">
    <name type="scientific">Xylophilus rhododendri</name>
    <dbReference type="NCBI Taxonomy" id="2697032"/>
    <lineage>
        <taxon>Bacteria</taxon>
        <taxon>Pseudomonadati</taxon>
        <taxon>Pseudomonadota</taxon>
        <taxon>Betaproteobacteria</taxon>
        <taxon>Burkholderiales</taxon>
        <taxon>Xylophilus</taxon>
    </lineage>
</organism>
<gene>
    <name evidence="2" type="ORF">GT347_11765</name>
</gene>
<dbReference type="Proteomes" id="UP000464787">
    <property type="component" value="Chromosome"/>
</dbReference>
<dbReference type="EMBL" id="CP047650">
    <property type="protein sequence ID" value="QHI98615.1"/>
    <property type="molecule type" value="Genomic_DNA"/>
</dbReference>
<dbReference type="RefSeq" id="WP_160552132.1">
    <property type="nucleotide sequence ID" value="NZ_CP047650.1"/>
</dbReference>
<dbReference type="KEGG" id="xyk:GT347_11765"/>
<evidence type="ECO:0000313" key="2">
    <source>
        <dbReference type="EMBL" id="QHI98615.1"/>
    </source>
</evidence>
<accession>A0A857J727</accession>
<sequence length="284" mass="31231">MPSIKPPWPGLALAFLAHAACAAPSGSISTIYEGALPADAKWLCTEDSPCAVTGVKEVWYGRYTNWRYRQLTGGFRCGNELFTDPIGGVKKDCFVRDTTESTLLPPRLAVLPVTIELNDLATVEAGRYSVDLVVGMQRIALKAPHFEGTLGSLGLATDPSMTQDYFQFNIVDSKPPTRQYSLFIAATQERCTSFRRMGDGSMAMSMGRFMDIYSIITEPATGFIPQRSEMQRLCTNDRGQLAFYLHSPSIDAFRIKVVSHGIAGKANDVFDLYIPTALNAVYTQ</sequence>
<keyword evidence="3" id="KW-1185">Reference proteome</keyword>
<name>A0A857J727_9BURK</name>
<evidence type="ECO:0000256" key="1">
    <source>
        <dbReference type="SAM" id="SignalP"/>
    </source>
</evidence>
<proteinExistence type="predicted"/>